<organism evidence="3 4">
    <name type="scientific">Muricoccus nepalensis</name>
    <dbReference type="NCBI Taxonomy" id="1854500"/>
    <lineage>
        <taxon>Bacteria</taxon>
        <taxon>Pseudomonadati</taxon>
        <taxon>Pseudomonadota</taxon>
        <taxon>Alphaproteobacteria</taxon>
        <taxon>Acetobacterales</taxon>
        <taxon>Roseomonadaceae</taxon>
        <taxon>Muricoccus</taxon>
    </lineage>
</organism>
<keyword evidence="3" id="KW-0489">Methyltransferase</keyword>
<gene>
    <name evidence="3" type="ORF">EAH89_16510</name>
</gene>
<dbReference type="GO" id="GO:0008168">
    <property type="term" value="F:methyltransferase activity"/>
    <property type="evidence" value="ECO:0007669"/>
    <property type="project" value="UniProtKB-KW"/>
</dbReference>
<dbReference type="RefSeq" id="WP_140884834.1">
    <property type="nucleotide sequence ID" value="NZ_RCZP01000017.1"/>
</dbReference>
<reference evidence="3 4" key="1">
    <citation type="journal article" date="2019" name="Environ. Microbiol.">
        <title>Species interactions and distinct microbial communities in high Arctic permafrost affected cryosols are associated with the CH4 and CO2 gas fluxes.</title>
        <authorList>
            <person name="Altshuler I."/>
            <person name="Hamel J."/>
            <person name="Turney S."/>
            <person name="Magnuson E."/>
            <person name="Levesque R."/>
            <person name="Greer C."/>
            <person name="Whyte L.G."/>
        </authorList>
    </citation>
    <scope>NUCLEOTIDE SEQUENCE [LARGE SCALE GENOMIC DNA]</scope>
    <source>
        <strain evidence="3 4">S9.3B</strain>
    </source>
</reference>
<accession>A0A502FWP0</accession>
<name>A0A502FWP0_9PROT</name>
<dbReference type="Proteomes" id="UP000317078">
    <property type="component" value="Unassembled WGS sequence"/>
</dbReference>
<dbReference type="OrthoDB" id="9784101at2"/>
<dbReference type="SUPFAM" id="SSF53335">
    <property type="entry name" value="S-adenosyl-L-methionine-dependent methyltransferases"/>
    <property type="match status" value="1"/>
</dbReference>
<dbReference type="CDD" id="cd02440">
    <property type="entry name" value="AdoMet_MTases"/>
    <property type="match status" value="1"/>
</dbReference>
<keyword evidence="3" id="KW-0808">Transferase</keyword>
<evidence type="ECO:0000259" key="2">
    <source>
        <dbReference type="Pfam" id="PF13649"/>
    </source>
</evidence>
<dbReference type="InterPro" id="IPR041698">
    <property type="entry name" value="Methyltransf_25"/>
</dbReference>
<feature type="signal peptide" evidence="1">
    <location>
        <begin position="1"/>
        <end position="22"/>
    </location>
</feature>
<dbReference type="PROSITE" id="PS51257">
    <property type="entry name" value="PROKAR_LIPOPROTEIN"/>
    <property type="match status" value="1"/>
</dbReference>
<proteinExistence type="predicted"/>
<comment type="caution">
    <text evidence="3">The sequence shown here is derived from an EMBL/GenBank/DDBJ whole genome shotgun (WGS) entry which is preliminary data.</text>
</comment>
<feature type="chain" id="PRO_5021207254" evidence="1">
    <location>
        <begin position="23"/>
        <end position="245"/>
    </location>
</feature>
<dbReference type="Pfam" id="PF13649">
    <property type="entry name" value="Methyltransf_25"/>
    <property type="match status" value="1"/>
</dbReference>
<evidence type="ECO:0000256" key="1">
    <source>
        <dbReference type="SAM" id="SignalP"/>
    </source>
</evidence>
<dbReference type="GO" id="GO:0032259">
    <property type="term" value="P:methylation"/>
    <property type="evidence" value="ECO:0007669"/>
    <property type="project" value="UniProtKB-KW"/>
</dbReference>
<evidence type="ECO:0000313" key="4">
    <source>
        <dbReference type="Proteomes" id="UP000317078"/>
    </source>
</evidence>
<keyword evidence="1" id="KW-0732">Signal</keyword>
<protein>
    <submittedName>
        <fullName evidence="3">Methyltransferase domain-containing protein</fullName>
    </submittedName>
</protein>
<keyword evidence="4" id="KW-1185">Reference proteome</keyword>
<dbReference type="InterPro" id="IPR029063">
    <property type="entry name" value="SAM-dependent_MTases_sf"/>
</dbReference>
<sequence length="245" mass="25888">MPNRRPLGLALALVLLSSCGEAQEAAPVAPLGPAGLAASRFPAPVRPVAPVVSDRWEAEDARERVGEAERVLGWLGVAPGQSVADIGAGSGYYTVRLAQRVGPGGRVLAQDVVPRYLARLRERVAGLPNVLVGLGEPGDPRLPAASTDVAILVHMYHEIEQPYALLANLVPALRPGARVGIVDVDDATPRHGTPRALLACELAAVGYREVAFHWLLERAPRSEYLAVFEAPAAPPVPESVRPCTP</sequence>
<feature type="domain" description="Methyltransferase" evidence="2">
    <location>
        <begin position="83"/>
        <end position="176"/>
    </location>
</feature>
<dbReference type="Gene3D" id="3.40.50.150">
    <property type="entry name" value="Vaccinia Virus protein VP39"/>
    <property type="match status" value="1"/>
</dbReference>
<dbReference type="AlphaFoldDB" id="A0A502FWP0"/>
<dbReference type="EMBL" id="RCZP01000017">
    <property type="protein sequence ID" value="TPG53353.1"/>
    <property type="molecule type" value="Genomic_DNA"/>
</dbReference>
<evidence type="ECO:0000313" key="3">
    <source>
        <dbReference type="EMBL" id="TPG53353.1"/>
    </source>
</evidence>